<accession>A0A6A4HXD3</accession>
<feature type="transmembrane region" description="Helical" evidence="1">
    <location>
        <begin position="20"/>
        <end position="45"/>
    </location>
</feature>
<dbReference type="OrthoDB" id="3035458at2759"/>
<keyword evidence="1" id="KW-0812">Transmembrane</keyword>
<name>A0A6A4HXD3_9AGAR</name>
<reference evidence="2" key="1">
    <citation type="journal article" date="2019" name="Environ. Microbiol.">
        <title>Fungal ecological strategies reflected in gene transcription - a case study of two litter decomposers.</title>
        <authorList>
            <person name="Barbi F."/>
            <person name="Kohler A."/>
            <person name="Barry K."/>
            <person name="Baskaran P."/>
            <person name="Daum C."/>
            <person name="Fauchery L."/>
            <person name="Ihrmark K."/>
            <person name="Kuo A."/>
            <person name="LaButti K."/>
            <person name="Lipzen A."/>
            <person name="Morin E."/>
            <person name="Grigoriev I.V."/>
            <person name="Henrissat B."/>
            <person name="Lindahl B."/>
            <person name="Martin F."/>
        </authorList>
    </citation>
    <scope>NUCLEOTIDE SEQUENCE</scope>
    <source>
        <strain evidence="2">JB14</strain>
    </source>
</reference>
<dbReference type="EMBL" id="ML769435">
    <property type="protein sequence ID" value="KAE9402380.1"/>
    <property type="molecule type" value="Genomic_DNA"/>
</dbReference>
<evidence type="ECO:0000313" key="2">
    <source>
        <dbReference type="EMBL" id="KAE9402380.1"/>
    </source>
</evidence>
<keyword evidence="1" id="KW-1133">Transmembrane helix</keyword>
<sequence>MTPEESSDLSMLGEIIYGNLFGGTIFTCLLFGLYIASFSIALYTSGKTGIRGRPRKVLWGCILVLLLCNVWNFADQIILLIVDIKTTFMVSESLDTVLNTYFTLSGEVTIVDSVPFNINASIFNFL</sequence>
<keyword evidence="3" id="KW-1185">Reference proteome</keyword>
<dbReference type="Proteomes" id="UP000799118">
    <property type="component" value="Unassembled WGS sequence"/>
</dbReference>
<evidence type="ECO:0000313" key="3">
    <source>
        <dbReference type="Proteomes" id="UP000799118"/>
    </source>
</evidence>
<protein>
    <submittedName>
        <fullName evidence="2">Uncharacterized protein</fullName>
    </submittedName>
</protein>
<organism evidence="2 3">
    <name type="scientific">Gymnopus androsaceus JB14</name>
    <dbReference type="NCBI Taxonomy" id="1447944"/>
    <lineage>
        <taxon>Eukaryota</taxon>
        <taxon>Fungi</taxon>
        <taxon>Dikarya</taxon>
        <taxon>Basidiomycota</taxon>
        <taxon>Agaricomycotina</taxon>
        <taxon>Agaricomycetes</taxon>
        <taxon>Agaricomycetidae</taxon>
        <taxon>Agaricales</taxon>
        <taxon>Marasmiineae</taxon>
        <taxon>Omphalotaceae</taxon>
        <taxon>Gymnopus</taxon>
    </lineage>
</organism>
<keyword evidence="1" id="KW-0472">Membrane</keyword>
<gene>
    <name evidence="2" type="ORF">BT96DRAFT_991184</name>
</gene>
<proteinExistence type="predicted"/>
<evidence type="ECO:0000256" key="1">
    <source>
        <dbReference type="SAM" id="Phobius"/>
    </source>
</evidence>
<feature type="transmembrane region" description="Helical" evidence="1">
    <location>
        <begin position="57"/>
        <end position="74"/>
    </location>
</feature>
<dbReference type="AlphaFoldDB" id="A0A6A4HXD3"/>